<comment type="caution">
    <text evidence="1">Lacks conserved residue(s) required for the propagation of feature annotation.</text>
</comment>
<comment type="caution">
    <text evidence="4">The sequence shown here is derived from an EMBL/GenBank/DDBJ whole genome shotgun (WGS) entry which is preliminary data.</text>
</comment>
<gene>
    <name evidence="4" type="ORF">MKZ38_009619</name>
</gene>
<name>A0AAD5RG41_9PEZI</name>
<dbReference type="PROSITE" id="PS52048">
    <property type="entry name" value="UCH_DOMAIN"/>
    <property type="match status" value="1"/>
</dbReference>
<evidence type="ECO:0000256" key="2">
    <source>
        <dbReference type="SAM" id="MobiDB-lite"/>
    </source>
</evidence>
<comment type="similarity">
    <text evidence="1">Belongs to the peptidase C12 family.</text>
</comment>
<dbReference type="GO" id="GO:0006511">
    <property type="term" value="P:ubiquitin-dependent protein catabolic process"/>
    <property type="evidence" value="ECO:0007669"/>
    <property type="project" value="InterPro"/>
</dbReference>
<protein>
    <recommendedName>
        <fullName evidence="3">UCH catalytic domain-containing protein</fullName>
    </recommendedName>
</protein>
<dbReference type="InterPro" id="IPR038765">
    <property type="entry name" value="Papain-like_cys_pep_sf"/>
</dbReference>
<sequence length="105" mass="11322">MSQFMEKCTKQGDTAPPESPEEEVDFHYVCFVNVKSGLDGIEKVFLLDGDRQGPVHTGVVLSAVDDDMISEKGLEVVREFMRRAVGGEGCEGGDGQFSLLALAPA</sequence>
<dbReference type="Proteomes" id="UP001201980">
    <property type="component" value="Unassembled WGS sequence"/>
</dbReference>
<reference evidence="4" key="1">
    <citation type="submission" date="2022-07" db="EMBL/GenBank/DDBJ databases">
        <title>Draft genome sequence of Zalerion maritima ATCC 34329, a (micro)plastics degrading marine fungus.</title>
        <authorList>
            <person name="Paco A."/>
            <person name="Goncalves M.F.M."/>
            <person name="Rocha-Santos T.A.P."/>
            <person name="Alves A."/>
        </authorList>
    </citation>
    <scope>NUCLEOTIDE SEQUENCE</scope>
    <source>
        <strain evidence="4">ATCC 34329</strain>
    </source>
</reference>
<dbReference type="Gene3D" id="3.30.1490.420">
    <property type="entry name" value="Ubiquitin carboxyl-terminal hydrolase, domain 2"/>
    <property type="match status" value="1"/>
</dbReference>
<organism evidence="4 5">
    <name type="scientific">Zalerion maritima</name>
    <dbReference type="NCBI Taxonomy" id="339359"/>
    <lineage>
        <taxon>Eukaryota</taxon>
        <taxon>Fungi</taxon>
        <taxon>Dikarya</taxon>
        <taxon>Ascomycota</taxon>
        <taxon>Pezizomycotina</taxon>
        <taxon>Sordariomycetes</taxon>
        <taxon>Lulworthiomycetidae</taxon>
        <taxon>Lulworthiales</taxon>
        <taxon>Lulworthiaceae</taxon>
        <taxon>Zalerion</taxon>
    </lineage>
</organism>
<dbReference type="SUPFAM" id="SSF54001">
    <property type="entry name" value="Cysteine proteinases"/>
    <property type="match status" value="1"/>
</dbReference>
<accession>A0AAD5RG41</accession>
<evidence type="ECO:0000313" key="4">
    <source>
        <dbReference type="EMBL" id="KAJ2892552.1"/>
    </source>
</evidence>
<dbReference type="GO" id="GO:0004843">
    <property type="term" value="F:cysteine-type deubiquitinase activity"/>
    <property type="evidence" value="ECO:0007669"/>
    <property type="project" value="InterPro"/>
</dbReference>
<feature type="region of interest" description="Disordered" evidence="2">
    <location>
        <begin position="1"/>
        <end position="21"/>
    </location>
</feature>
<keyword evidence="5" id="KW-1185">Reference proteome</keyword>
<dbReference type="AlphaFoldDB" id="A0AAD5RG41"/>
<evidence type="ECO:0000256" key="1">
    <source>
        <dbReference type="PROSITE-ProRule" id="PRU01393"/>
    </source>
</evidence>
<feature type="domain" description="UCH catalytic" evidence="3">
    <location>
        <begin position="1"/>
        <end position="104"/>
    </location>
</feature>
<evidence type="ECO:0000259" key="3">
    <source>
        <dbReference type="PROSITE" id="PS52048"/>
    </source>
</evidence>
<dbReference type="InterPro" id="IPR001578">
    <property type="entry name" value="Peptidase_C12_UCH"/>
</dbReference>
<evidence type="ECO:0000313" key="5">
    <source>
        <dbReference type="Proteomes" id="UP001201980"/>
    </source>
</evidence>
<proteinExistence type="inferred from homology"/>
<dbReference type="EMBL" id="JAKWBI020000778">
    <property type="protein sequence ID" value="KAJ2892552.1"/>
    <property type="molecule type" value="Genomic_DNA"/>
</dbReference>
<dbReference type="Pfam" id="PF01088">
    <property type="entry name" value="Peptidase_C12"/>
    <property type="match status" value="1"/>
</dbReference>